<proteinExistence type="predicted"/>
<dbReference type="InterPro" id="IPR039422">
    <property type="entry name" value="MarR/SlyA-like"/>
</dbReference>
<dbReference type="InterPro" id="IPR000835">
    <property type="entry name" value="HTH_MarR-typ"/>
</dbReference>
<organism evidence="5 6">
    <name type="scientific">Tropicibacter naphthalenivorans</name>
    <dbReference type="NCBI Taxonomy" id="441103"/>
    <lineage>
        <taxon>Bacteria</taxon>
        <taxon>Pseudomonadati</taxon>
        <taxon>Pseudomonadota</taxon>
        <taxon>Alphaproteobacteria</taxon>
        <taxon>Rhodobacterales</taxon>
        <taxon>Roseobacteraceae</taxon>
        <taxon>Tropicibacter</taxon>
    </lineage>
</organism>
<dbReference type="InterPro" id="IPR023187">
    <property type="entry name" value="Tscrpt_reg_MarR-type_CS"/>
</dbReference>
<keyword evidence="3" id="KW-0804">Transcription</keyword>
<dbReference type="Pfam" id="PF12802">
    <property type="entry name" value="MarR_2"/>
    <property type="match status" value="1"/>
</dbReference>
<dbReference type="EMBL" id="CYSE01000006">
    <property type="protein sequence ID" value="CUH80927.1"/>
    <property type="molecule type" value="Genomic_DNA"/>
</dbReference>
<evidence type="ECO:0000256" key="3">
    <source>
        <dbReference type="ARBA" id="ARBA00023163"/>
    </source>
</evidence>
<evidence type="ECO:0000313" key="6">
    <source>
        <dbReference type="Proteomes" id="UP000054935"/>
    </source>
</evidence>
<dbReference type="PANTHER" id="PTHR33164:SF95">
    <property type="entry name" value="TRANSCRIPTIONAL REGULATOR"/>
    <property type="match status" value="1"/>
</dbReference>
<dbReference type="RefSeq" id="WP_058248694.1">
    <property type="nucleotide sequence ID" value="NZ_CYSE01000006.1"/>
</dbReference>
<evidence type="ECO:0000259" key="4">
    <source>
        <dbReference type="PROSITE" id="PS50995"/>
    </source>
</evidence>
<dbReference type="PROSITE" id="PS50995">
    <property type="entry name" value="HTH_MARR_2"/>
    <property type="match status" value="1"/>
</dbReference>
<dbReference type="Proteomes" id="UP000054935">
    <property type="component" value="Unassembled WGS sequence"/>
</dbReference>
<evidence type="ECO:0000256" key="1">
    <source>
        <dbReference type="ARBA" id="ARBA00023015"/>
    </source>
</evidence>
<sequence length="143" mass="15447">MTLNTMPGHLIRRLHQHSTQVFQQRMKAAGLDLTPVQFAAMGAVKDTPGIDQASIAAAIAYDRATIGGVIDRLISKGWVARNVSKRDRRAREVFLTDKGAQVFAEVLPLVAALQDDVLTGLSDAERAQFCALAQKVSDAFEAG</sequence>
<dbReference type="SMART" id="SM00347">
    <property type="entry name" value="HTH_MARR"/>
    <property type="match status" value="1"/>
</dbReference>
<dbReference type="PROSITE" id="PS01117">
    <property type="entry name" value="HTH_MARR_1"/>
    <property type="match status" value="1"/>
</dbReference>
<keyword evidence="2" id="KW-0238">DNA-binding</keyword>
<dbReference type="AlphaFoldDB" id="A0A0P1GGZ0"/>
<dbReference type="SUPFAM" id="SSF46785">
    <property type="entry name" value="Winged helix' DNA-binding domain"/>
    <property type="match status" value="1"/>
</dbReference>
<name>A0A0P1GGZ0_9RHOB</name>
<accession>A0A0P1GGZ0</accession>
<feature type="domain" description="HTH marR-type" evidence="4">
    <location>
        <begin position="1"/>
        <end position="138"/>
    </location>
</feature>
<evidence type="ECO:0000313" key="5">
    <source>
        <dbReference type="EMBL" id="CUH80927.1"/>
    </source>
</evidence>
<reference evidence="5 6" key="1">
    <citation type="submission" date="2015-09" db="EMBL/GenBank/DDBJ databases">
        <authorList>
            <consortium name="Swine Surveillance"/>
        </authorList>
    </citation>
    <scope>NUCLEOTIDE SEQUENCE [LARGE SCALE GENOMIC DNA]</scope>
    <source>
        <strain evidence="5 6">CECT 7648</strain>
    </source>
</reference>
<gene>
    <name evidence="5" type="primary">hosA</name>
    <name evidence="5" type="ORF">TRN7648_03240</name>
</gene>
<dbReference type="InterPro" id="IPR036390">
    <property type="entry name" value="WH_DNA-bd_sf"/>
</dbReference>
<dbReference type="GO" id="GO:0003700">
    <property type="term" value="F:DNA-binding transcription factor activity"/>
    <property type="evidence" value="ECO:0007669"/>
    <property type="project" value="InterPro"/>
</dbReference>
<evidence type="ECO:0000256" key="2">
    <source>
        <dbReference type="ARBA" id="ARBA00023125"/>
    </source>
</evidence>
<dbReference type="InterPro" id="IPR036388">
    <property type="entry name" value="WH-like_DNA-bd_sf"/>
</dbReference>
<dbReference type="GO" id="GO:0003677">
    <property type="term" value="F:DNA binding"/>
    <property type="evidence" value="ECO:0007669"/>
    <property type="project" value="UniProtKB-KW"/>
</dbReference>
<dbReference type="STRING" id="441103.TRN7648_03240"/>
<dbReference type="GO" id="GO:0006950">
    <property type="term" value="P:response to stress"/>
    <property type="evidence" value="ECO:0007669"/>
    <property type="project" value="TreeGrafter"/>
</dbReference>
<keyword evidence="1" id="KW-0805">Transcription regulation</keyword>
<dbReference type="Gene3D" id="1.10.10.10">
    <property type="entry name" value="Winged helix-like DNA-binding domain superfamily/Winged helix DNA-binding domain"/>
    <property type="match status" value="1"/>
</dbReference>
<keyword evidence="6" id="KW-1185">Reference proteome</keyword>
<dbReference type="PRINTS" id="PR00598">
    <property type="entry name" value="HTHMARR"/>
</dbReference>
<dbReference type="PANTHER" id="PTHR33164">
    <property type="entry name" value="TRANSCRIPTIONAL REGULATOR, MARR FAMILY"/>
    <property type="match status" value="1"/>
</dbReference>
<protein>
    <submittedName>
        <fullName evidence="5">Transcriptional regulator HosA</fullName>
    </submittedName>
</protein>
<dbReference type="OrthoDB" id="7349109at2"/>